<dbReference type="PANTHER" id="PTHR43283">
    <property type="entry name" value="BETA-LACTAMASE-RELATED"/>
    <property type="match status" value="1"/>
</dbReference>
<dbReference type="AlphaFoldDB" id="A0A812P8X1"/>
<name>A0A812P8X1_SYMPI</name>
<evidence type="ECO:0000313" key="3">
    <source>
        <dbReference type="Proteomes" id="UP000649617"/>
    </source>
</evidence>
<accession>A0A812P8X1</accession>
<dbReference type="InterPro" id="IPR012338">
    <property type="entry name" value="Beta-lactam/transpept-like"/>
</dbReference>
<dbReference type="InterPro" id="IPR001466">
    <property type="entry name" value="Beta-lactam-related"/>
</dbReference>
<dbReference type="InterPro" id="IPR050789">
    <property type="entry name" value="Diverse_Enzym_Activities"/>
</dbReference>
<dbReference type="EMBL" id="CAJNIZ010012958">
    <property type="protein sequence ID" value="CAE7340794.1"/>
    <property type="molecule type" value="Genomic_DNA"/>
</dbReference>
<sequence length="393" mass="42771">MGTDSVASGLSLPRVAKAVSHASRSVGRYGGVVLQAAAAWNQSLLFAAAAGALDGARNSTSISLGDSFEVASVTKVVTATAIMQLVDEGLLRLDQSLEEVAEGRLITLVQQKVPKLLMHSLANVTIAQLLQHTSGLPNYWAGPFVKSFEADANKRWSIWELLSYAADMKDSCALTDRGSARAFAYADTNYLLLGLVLETVTQSHLPAIFRSRVFDPAGMSTEGTYCNYLETRPKDAPPLAKRYFGSIEITGKEQHSADSFAAGGIVSTATDLQKLMAALAKGELFPIGGRSTLEKMMTWIPAKRGPGFWYGYGLMRIDLDEQQGFFKRFFSRSKPRGFVWGHEGFGGAFVWCWAPGENKPEVIITGTTNNENRSYGLLINQLVEDLEPELPRT</sequence>
<keyword evidence="3" id="KW-1185">Reference proteome</keyword>
<comment type="caution">
    <text evidence="2">The sequence shown here is derived from an EMBL/GenBank/DDBJ whole genome shotgun (WGS) entry which is preliminary data.</text>
</comment>
<gene>
    <name evidence="2" type="ORF">SPIL2461_LOCUS8025</name>
</gene>
<evidence type="ECO:0000313" key="2">
    <source>
        <dbReference type="EMBL" id="CAE7340794.1"/>
    </source>
</evidence>
<feature type="domain" description="Beta-lactamase-related" evidence="1">
    <location>
        <begin position="61"/>
        <end position="351"/>
    </location>
</feature>
<dbReference type="Gene3D" id="3.40.710.10">
    <property type="entry name" value="DD-peptidase/beta-lactamase superfamily"/>
    <property type="match status" value="1"/>
</dbReference>
<dbReference type="Proteomes" id="UP000649617">
    <property type="component" value="Unassembled WGS sequence"/>
</dbReference>
<evidence type="ECO:0000259" key="1">
    <source>
        <dbReference type="Pfam" id="PF00144"/>
    </source>
</evidence>
<reference evidence="2" key="1">
    <citation type="submission" date="2021-02" db="EMBL/GenBank/DDBJ databases">
        <authorList>
            <person name="Dougan E. K."/>
            <person name="Rhodes N."/>
            <person name="Thang M."/>
            <person name="Chan C."/>
        </authorList>
    </citation>
    <scope>NUCLEOTIDE SEQUENCE</scope>
</reference>
<dbReference type="SUPFAM" id="SSF56601">
    <property type="entry name" value="beta-lactamase/transpeptidase-like"/>
    <property type="match status" value="1"/>
</dbReference>
<organism evidence="2 3">
    <name type="scientific">Symbiodinium pilosum</name>
    <name type="common">Dinoflagellate</name>
    <dbReference type="NCBI Taxonomy" id="2952"/>
    <lineage>
        <taxon>Eukaryota</taxon>
        <taxon>Sar</taxon>
        <taxon>Alveolata</taxon>
        <taxon>Dinophyceae</taxon>
        <taxon>Suessiales</taxon>
        <taxon>Symbiodiniaceae</taxon>
        <taxon>Symbiodinium</taxon>
    </lineage>
</organism>
<protein>
    <recommendedName>
        <fullName evidence="1">Beta-lactamase-related domain-containing protein</fullName>
    </recommendedName>
</protein>
<dbReference type="OrthoDB" id="10250282at2759"/>
<proteinExistence type="predicted"/>
<dbReference type="Pfam" id="PF00144">
    <property type="entry name" value="Beta-lactamase"/>
    <property type="match status" value="1"/>
</dbReference>